<protein>
    <submittedName>
        <fullName evidence="1">Uncharacterized protein</fullName>
    </submittedName>
</protein>
<dbReference type="GO" id="GO:0033104">
    <property type="term" value="C:type VI protein secretion system complex"/>
    <property type="evidence" value="ECO:0007669"/>
    <property type="project" value="InterPro"/>
</dbReference>
<proteinExistence type="predicted"/>
<evidence type="ECO:0000313" key="1">
    <source>
        <dbReference type="EMBL" id="TPN84514.1"/>
    </source>
</evidence>
<dbReference type="RefSeq" id="WP_140594849.1">
    <property type="nucleotide sequence ID" value="NZ_VFWZ01000005.1"/>
</dbReference>
<organism evidence="1 2">
    <name type="scientific">Aquimarina algicola</name>
    <dbReference type="NCBI Taxonomy" id="2589995"/>
    <lineage>
        <taxon>Bacteria</taxon>
        <taxon>Pseudomonadati</taxon>
        <taxon>Bacteroidota</taxon>
        <taxon>Flavobacteriia</taxon>
        <taxon>Flavobacteriales</taxon>
        <taxon>Flavobacteriaceae</taxon>
        <taxon>Aquimarina</taxon>
    </lineage>
</organism>
<keyword evidence="2" id="KW-1185">Reference proteome</keyword>
<gene>
    <name evidence="1" type="ORF">FHK87_16410</name>
</gene>
<dbReference type="EMBL" id="VFWZ01000005">
    <property type="protein sequence ID" value="TPN84514.1"/>
    <property type="molecule type" value="Genomic_DNA"/>
</dbReference>
<sequence>MSITIRLRVDDKEYIVDHLDMGFTQNSDDNGRPCGKPKNKLFTIEVPVTNTDVTFFEWSVDRIMQKNAYLDFIPIQGKTKTRKLELHECYCVKCTYLFNASNKEPFKIRVQLSPSRIVHNGKSDFEQWWATPQLPEAEEQEEESRDPRIVDGYWVYDEAGQDVYRYYEEKENRLHLGDTMYFCVKTRDIDAGTQIKLQLFDYDQIFWSDYLDRDTDKFPNDPVIKTVTVNDTGMAILEMELKHSWEPVIKQEDKVTLGVEDIELYCKATYNGTVTELANTDKYRLKVTYSNQDLFIKPAVEGVKMPVMYTSEGKLVLFALGAAKDIAEAYGITGKVSHFLATKIKITTKTMMLSEVNMIKKHIYTERIDLKTNISKGFGYEVTEASNYVIKDSFSYIDIEERIEHTKKAFSDYFNPVDIANGAVAVFNKINDVLKFLDYLEMPKKVLDLLPDEGMSLNIPNPGTVYSISSTALSTSAKVIPGLSSALTGFGALLFATDMIANKVASEILGDTKEFIQVALEKAKQNGLSSVRTFM</sequence>
<name>A0A504J260_9FLAO</name>
<dbReference type="InterPro" id="IPR041408">
    <property type="entry name" value="Hcp_Tssd"/>
</dbReference>
<reference evidence="1 2" key="1">
    <citation type="submission" date="2019-06" db="EMBL/GenBank/DDBJ databases">
        <authorList>
            <person name="Meng X."/>
        </authorList>
    </citation>
    <scope>NUCLEOTIDE SEQUENCE [LARGE SCALE GENOMIC DNA]</scope>
    <source>
        <strain evidence="1 2">M625</strain>
    </source>
</reference>
<accession>A0A504J260</accession>
<dbReference type="OrthoDB" id="1161437at2"/>
<comment type="caution">
    <text evidence="1">The sequence shown here is derived from an EMBL/GenBank/DDBJ whole genome shotgun (WGS) entry which is preliminary data.</text>
</comment>
<dbReference type="AlphaFoldDB" id="A0A504J260"/>
<evidence type="ECO:0000313" key="2">
    <source>
        <dbReference type="Proteomes" id="UP000315540"/>
    </source>
</evidence>
<dbReference type="Proteomes" id="UP000315540">
    <property type="component" value="Unassembled WGS sequence"/>
</dbReference>
<dbReference type="Pfam" id="PF17642">
    <property type="entry name" value="TssD"/>
    <property type="match status" value="1"/>
</dbReference>